<evidence type="ECO:0000313" key="2">
    <source>
        <dbReference type="Proteomes" id="UP000320672"/>
    </source>
</evidence>
<sequence>MEGVSSPPSRLTALAHLVVHIARRQPGLGSDLNNHPVSIVFISKLNSLCRMTIEREMRAFSAIEKIAEGESVEFDVLPI</sequence>
<protein>
    <submittedName>
        <fullName evidence="1">Uncharacterized protein</fullName>
    </submittedName>
</protein>
<dbReference type="KEGG" id="rml:FF011L_29920"/>
<accession>A0A517MH49</accession>
<dbReference type="Proteomes" id="UP000320672">
    <property type="component" value="Chromosome"/>
</dbReference>
<name>A0A517MH49_9BACT</name>
<organism evidence="1 2">
    <name type="scientific">Roseimaritima multifibrata</name>
    <dbReference type="NCBI Taxonomy" id="1930274"/>
    <lineage>
        <taxon>Bacteria</taxon>
        <taxon>Pseudomonadati</taxon>
        <taxon>Planctomycetota</taxon>
        <taxon>Planctomycetia</taxon>
        <taxon>Pirellulales</taxon>
        <taxon>Pirellulaceae</taxon>
        <taxon>Roseimaritima</taxon>
    </lineage>
</organism>
<dbReference type="AlphaFoldDB" id="A0A517MH49"/>
<reference evidence="1 2" key="1">
    <citation type="submission" date="2019-02" db="EMBL/GenBank/DDBJ databases">
        <title>Deep-cultivation of Planctomycetes and their phenomic and genomic characterization uncovers novel biology.</title>
        <authorList>
            <person name="Wiegand S."/>
            <person name="Jogler M."/>
            <person name="Boedeker C."/>
            <person name="Pinto D."/>
            <person name="Vollmers J."/>
            <person name="Rivas-Marin E."/>
            <person name="Kohn T."/>
            <person name="Peeters S.H."/>
            <person name="Heuer A."/>
            <person name="Rast P."/>
            <person name="Oberbeckmann S."/>
            <person name="Bunk B."/>
            <person name="Jeske O."/>
            <person name="Meyerdierks A."/>
            <person name="Storesund J.E."/>
            <person name="Kallscheuer N."/>
            <person name="Luecker S."/>
            <person name="Lage O.M."/>
            <person name="Pohl T."/>
            <person name="Merkel B.J."/>
            <person name="Hornburger P."/>
            <person name="Mueller R.-W."/>
            <person name="Bruemmer F."/>
            <person name="Labrenz M."/>
            <person name="Spormann A.M."/>
            <person name="Op den Camp H."/>
            <person name="Overmann J."/>
            <person name="Amann R."/>
            <person name="Jetten M.S.M."/>
            <person name="Mascher T."/>
            <person name="Medema M.H."/>
            <person name="Devos D.P."/>
            <person name="Kaster A.-K."/>
            <person name="Ovreas L."/>
            <person name="Rohde M."/>
            <person name="Galperin M.Y."/>
            <person name="Jogler C."/>
        </authorList>
    </citation>
    <scope>NUCLEOTIDE SEQUENCE [LARGE SCALE GENOMIC DNA]</scope>
    <source>
        <strain evidence="1 2">FF011L</strain>
    </source>
</reference>
<gene>
    <name evidence="1" type="ORF">FF011L_29920</name>
</gene>
<evidence type="ECO:0000313" key="1">
    <source>
        <dbReference type="EMBL" id="QDS94213.1"/>
    </source>
</evidence>
<dbReference type="EMBL" id="CP036262">
    <property type="protein sequence ID" value="QDS94213.1"/>
    <property type="molecule type" value="Genomic_DNA"/>
</dbReference>
<keyword evidence="2" id="KW-1185">Reference proteome</keyword>
<proteinExistence type="predicted"/>